<sequence>MGNLGQISLDPVLDKTPIYPQVLQTYKWSTKLREHAQAADSILNRQAPKRTYGHISVLSKKRKTPPSSHTYNPVHVDKFFDTWQKNYTSVEVKRVQQSPNVFQVTLGRTLQVVLVLQSFIIERVIVRAHHEVILQVDGTLDLWTQSKYAVFRKITDHATSAMLNFHFMTMPELSVKSFMLWLNSYLRLFTMPCKKCGRILKGNMPPTWRDFVTLSALHESCRQ</sequence>
<comment type="subcellular location">
    <subcellularLocation>
        <location evidence="1">Nucleus</location>
    </subcellularLocation>
</comment>
<evidence type="ECO:0000256" key="4">
    <source>
        <dbReference type="ARBA" id="ARBA00023163"/>
    </source>
</evidence>
<dbReference type="InterPro" id="IPR021627">
    <property type="entry name" value="Mediator_Med27"/>
</dbReference>
<dbReference type="GO" id="GO:0003713">
    <property type="term" value="F:transcription coactivator activity"/>
    <property type="evidence" value="ECO:0007669"/>
    <property type="project" value="TreeGrafter"/>
</dbReference>
<evidence type="ECO:0000256" key="5">
    <source>
        <dbReference type="ARBA" id="ARBA00023242"/>
    </source>
</evidence>
<dbReference type="GO" id="GO:0006357">
    <property type="term" value="P:regulation of transcription by RNA polymerase II"/>
    <property type="evidence" value="ECO:0007669"/>
    <property type="project" value="TreeGrafter"/>
</dbReference>
<keyword evidence="5" id="KW-0539">Nucleus</keyword>
<dbReference type="PANTHER" id="PTHR13130:SF4">
    <property type="entry name" value="MEDIATOR OF RNA POLYMERASE II TRANSCRIPTION SUBUNIT 27"/>
    <property type="match status" value="1"/>
</dbReference>
<gene>
    <name evidence="6" type="ORF">BSL78_01033</name>
</gene>
<organism evidence="6 7">
    <name type="scientific">Stichopus japonicus</name>
    <name type="common">Sea cucumber</name>
    <dbReference type="NCBI Taxonomy" id="307972"/>
    <lineage>
        <taxon>Eukaryota</taxon>
        <taxon>Metazoa</taxon>
        <taxon>Echinodermata</taxon>
        <taxon>Eleutherozoa</taxon>
        <taxon>Echinozoa</taxon>
        <taxon>Holothuroidea</taxon>
        <taxon>Aspidochirotacea</taxon>
        <taxon>Aspidochirotida</taxon>
        <taxon>Stichopodidae</taxon>
        <taxon>Apostichopus</taxon>
    </lineage>
</organism>
<dbReference type="Pfam" id="PF11571">
    <property type="entry name" value="Med27"/>
    <property type="match status" value="1"/>
</dbReference>
<keyword evidence="4" id="KW-0804">Transcription</keyword>
<evidence type="ECO:0000256" key="3">
    <source>
        <dbReference type="ARBA" id="ARBA00023015"/>
    </source>
</evidence>
<evidence type="ECO:0000313" key="7">
    <source>
        <dbReference type="Proteomes" id="UP000230750"/>
    </source>
</evidence>
<keyword evidence="3" id="KW-0805">Transcription regulation</keyword>
<comment type="caution">
    <text evidence="6">The sequence shown here is derived from an EMBL/GenBank/DDBJ whole genome shotgun (WGS) entry which is preliminary data.</text>
</comment>
<reference evidence="6 7" key="1">
    <citation type="journal article" date="2017" name="PLoS Biol.">
        <title>The sea cucumber genome provides insights into morphological evolution and visceral regeneration.</title>
        <authorList>
            <person name="Zhang X."/>
            <person name="Sun L."/>
            <person name="Yuan J."/>
            <person name="Sun Y."/>
            <person name="Gao Y."/>
            <person name="Zhang L."/>
            <person name="Li S."/>
            <person name="Dai H."/>
            <person name="Hamel J.F."/>
            <person name="Liu C."/>
            <person name="Yu Y."/>
            <person name="Liu S."/>
            <person name="Lin W."/>
            <person name="Guo K."/>
            <person name="Jin S."/>
            <person name="Xu P."/>
            <person name="Storey K.B."/>
            <person name="Huan P."/>
            <person name="Zhang T."/>
            <person name="Zhou Y."/>
            <person name="Zhang J."/>
            <person name="Lin C."/>
            <person name="Li X."/>
            <person name="Xing L."/>
            <person name="Huo D."/>
            <person name="Sun M."/>
            <person name="Wang L."/>
            <person name="Mercier A."/>
            <person name="Li F."/>
            <person name="Yang H."/>
            <person name="Xiang J."/>
        </authorList>
    </citation>
    <scope>NUCLEOTIDE SEQUENCE [LARGE SCALE GENOMIC DNA]</scope>
    <source>
        <strain evidence="6">Shaxun</strain>
        <tissue evidence="6">Muscle</tissue>
    </source>
</reference>
<evidence type="ECO:0000256" key="2">
    <source>
        <dbReference type="ARBA" id="ARBA00008048"/>
    </source>
</evidence>
<dbReference type="GO" id="GO:0016592">
    <property type="term" value="C:mediator complex"/>
    <property type="evidence" value="ECO:0007669"/>
    <property type="project" value="InterPro"/>
</dbReference>
<comment type="similarity">
    <text evidence="2">Belongs to the Mediator complex subunit 27 family.</text>
</comment>
<accession>A0A2G8LP84</accession>
<protein>
    <submittedName>
        <fullName evidence="6">Putative mediator of RNA polymerase II transcription subunit 27</fullName>
    </submittedName>
</protein>
<dbReference type="AlphaFoldDB" id="A0A2G8LP84"/>
<dbReference type="OrthoDB" id="1868004at2759"/>
<evidence type="ECO:0000313" key="6">
    <source>
        <dbReference type="EMBL" id="PIK62022.1"/>
    </source>
</evidence>
<keyword evidence="7" id="KW-1185">Reference proteome</keyword>
<dbReference type="Proteomes" id="UP000230750">
    <property type="component" value="Unassembled WGS sequence"/>
</dbReference>
<dbReference type="PANTHER" id="PTHR13130">
    <property type="entry name" value="34 KDA TRANSCRIPTIONAL CO-ACTIVATOR-RELATED"/>
    <property type="match status" value="1"/>
</dbReference>
<evidence type="ECO:0000256" key="1">
    <source>
        <dbReference type="ARBA" id="ARBA00004123"/>
    </source>
</evidence>
<dbReference type="STRING" id="307972.A0A2G8LP84"/>
<proteinExistence type="inferred from homology"/>
<name>A0A2G8LP84_STIJA</name>
<dbReference type="EMBL" id="MRZV01000020">
    <property type="protein sequence ID" value="PIK62022.1"/>
    <property type="molecule type" value="Genomic_DNA"/>
</dbReference>